<dbReference type="PANTHER" id="PTHR12997:SF2">
    <property type="entry name" value="INOSITOL POLYPHOSPHATE-5-PHOSPHATASE A"/>
    <property type="match status" value="1"/>
</dbReference>
<evidence type="ECO:0000256" key="4">
    <source>
        <dbReference type="ARBA" id="ARBA00023274"/>
    </source>
</evidence>
<name>A0A7R8H0E4_LEPSM</name>
<dbReference type="InterPro" id="IPR027500">
    <property type="entry name" value="Ribosomal_eS1_euk"/>
</dbReference>
<evidence type="ECO:0000256" key="6">
    <source>
        <dbReference type="HAMAP-Rule" id="MF_03122"/>
    </source>
</evidence>
<dbReference type="GO" id="GO:0046856">
    <property type="term" value="P:phosphatidylinositol dephosphorylation"/>
    <property type="evidence" value="ECO:0007669"/>
    <property type="project" value="InterPro"/>
</dbReference>
<evidence type="ECO:0000256" key="5">
    <source>
        <dbReference type="ARBA" id="ARBA00023599"/>
    </source>
</evidence>
<keyword evidence="3 6" id="KW-0689">Ribosomal protein</keyword>
<dbReference type="InterPro" id="IPR039737">
    <property type="entry name" value="INPP5A"/>
</dbReference>
<sequence length="853" mass="97747">MAVGKNKGLKVGKKGAKKKVVDPFTRKDWYDVKAPTIFKVREVGKTLVNRTQGTRIASDGLKGRVYEVSLADLQSETDAERSFKKFKLICEDVQGRNCLTNFYGMNLTTDKLRSVVKKWQTLIEAHADSPNQKACYAQSQQIRQIRKKMVDIMTREISSCDLKEVVKKLIPDSMAEGQVLKKPRFDLNKLMDLHGEGSGKTTTTDPNTGETIERPEGYEPPVQQELIRQTIEIFNQLKIMAFECDFDPLGVLGNNSGGTSLGGSLTPNHVNNIHNMTSSMSSLSEAERLMSSFVVVPDGELTSTLLATANIGSIFEAPGDLVPEWTRQVIEKIKRLQPQFIALHCQEVGGKNFEHSMKHVDDFVKDFIDKGHEIGYTRIVAFFDKNYKASDKFTALGSLYLVHKSVQYVEIYNFEKRSFESPCGHHMHLGCIDAQPLVEKHKFPLYLFPDNRWSRKGFLRTRWRINGTILDLINIHLFHDASNLVSFETDPSVYVNYRRRALQYTLDLIQDDDKQNVPFIIFGDFNFRLDTQRENGNLDDDFREFRNREDQLVLSLGKKEFSLGEHYDGTFNTDWRQWASLDNEVYNVQQRLTEFTINFPPTYPFEERPSLSSRYMKTRCPAWCDRVLLSNPARELIHNPPPPQASTPISPSPSPDLCQIRKKIEVSSVLYDIIGRNACMGDHKPVFLLFNLKSNARIPIPRYSSYGIYDEVNMHHNSDTRYQSVSSKSKRRDKLYSPWLEDKAFVVERKSGKNVVTSSSISPTPLNNNNNVSSLHVPHSPIPPEIIEPKNELEDESGRQHQQLQHESSSTSPTPVVVDHRILTRYIEIKDHNLQTTQRRIFISVTYYTYNLE</sequence>
<dbReference type="InterPro" id="IPR001593">
    <property type="entry name" value="Ribosomal_eS1"/>
</dbReference>
<comment type="subunit">
    <text evidence="6">Component of the small ribosomal subunit. Mature ribosomes consist of a small (40S) and a large (60S) subunit. The 40S subunit contains about 33 different proteins and 1 molecule of RNA (18S). The 60S subunit contains about 49 different proteins and 3 molecules of RNA (28S, 5.8S and 5S).</text>
</comment>
<dbReference type="InterPro" id="IPR018281">
    <property type="entry name" value="Ribosomal_eS1_CS"/>
</dbReference>
<gene>
    <name evidence="10" type="ORF">LSAA_450</name>
</gene>
<protein>
    <recommendedName>
        <fullName evidence="6">Small ribosomal subunit protein eS1</fullName>
    </recommendedName>
</protein>
<dbReference type="PROSITE" id="PS01191">
    <property type="entry name" value="RIBOSOMAL_S3AE"/>
    <property type="match status" value="1"/>
</dbReference>
<organism evidence="10 11">
    <name type="scientific">Lepeophtheirus salmonis</name>
    <name type="common">Salmon louse</name>
    <name type="synonym">Caligus salmonis</name>
    <dbReference type="NCBI Taxonomy" id="72036"/>
    <lineage>
        <taxon>Eukaryota</taxon>
        <taxon>Metazoa</taxon>
        <taxon>Ecdysozoa</taxon>
        <taxon>Arthropoda</taxon>
        <taxon>Crustacea</taxon>
        <taxon>Multicrustacea</taxon>
        <taxon>Hexanauplia</taxon>
        <taxon>Copepoda</taxon>
        <taxon>Siphonostomatoida</taxon>
        <taxon>Caligidae</taxon>
        <taxon>Lepeophtheirus</taxon>
    </lineage>
</organism>
<dbReference type="EMBL" id="HG994580">
    <property type="protein sequence ID" value="CAF2768872.1"/>
    <property type="molecule type" value="Genomic_DNA"/>
</dbReference>
<evidence type="ECO:0000256" key="2">
    <source>
        <dbReference type="ARBA" id="ARBA00022801"/>
    </source>
</evidence>
<feature type="compositionally biased region" description="Low complexity" evidence="8">
    <location>
        <begin position="808"/>
        <end position="817"/>
    </location>
</feature>
<dbReference type="SMART" id="SM00128">
    <property type="entry name" value="IPPc"/>
    <property type="match status" value="1"/>
</dbReference>
<keyword evidence="4 6" id="KW-0687">Ribonucleoprotein</keyword>
<dbReference type="GO" id="GO:0004445">
    <property type="term" value="F:inositol-polyphosphate 5-phosphatase activity"/>
    <property type="evidence" value="ECO:0007669"/>
    <property type="project" value="InterPro"/>
</dbReference>
<feature type="initiator methionine" description="Removed" evidence="6">
    <location>
        <position position="1"/>
    </location>
</feature>
<dbReference type="Pfam" id="PF22669">
    <property type="entry name" value="Exo_endo_phos2"/>
    <property type="match status" value="1"/>
</dbReference>
<evidence type="ECO:0000256" key="7">
    <source>
        <dbReference type="RuleBase" id="RU000668"/>
    </source>
</evidence>
<dbReference type="Pfam" id="PF01015">
    <property type="entry name" value="Ribosomal_S3Ae"/>
    <property type="match status" value="1"/>
</dbReference>
<evidence type="ECO:0000256" key="8">
    <source>
        <dbReference type="SAM" id="MobiDB-lite"/>
    </source>
</evidence>
<evidence type="ECO:0000256" key="1">
    <source>
        <dbReference type="ARBA" id="ARBA00004496"/>
    </source>
</evidence>
<reference evidence="10" key="1">
    <citation type="submission" date="2021-02" db="EMBL/GenBank/DDBJ databases">
        <authorList>
            <person name="Bekaert M."/>
        </authorList>
    </citation>
    <scope>NUCLEOTIDE SEQUENCE</scope>
    <source>
        <strain evidence="10">IoA-00</strain>
    </source>
</reference>
<evidence type="ECO:0000313" key="10">
    <source>
        <dbReference type="EMBL" id="CAF2768872.1"/>
    </source>
</evidence>
<dbReference type="Proteomes" id="UP000675881">
    <property type="component" value="Chromosome 1"/>
</dbReference>
<keyword evidence="11" id="KW-1185">Reference proteome</keyword>
<dbReference type="AlphaFoldDB" id="A0A7R8H0E4"/>
<dbReference type="SUPFAM" id="SSF56219">
    <property type="entry name" value="DNase I-like"/>
    <property type="match status" value="1"/>
</dbReference>
<dbReference type="InterPro" id="IPR000300">
    <property type="entry name" value="IPPc"/>
</dbReference>
<evidence type="ECO:0000256" key="3">
    <source>
        <dbReference type="ARBA" id="ARBA00022980"/>
    </source>
</evidence>
<keyword evidence="6" id="KW-0963">Cytoplasm</keyword>
<proteinExistence type="inferred from homology"/>
<comment type="subcellular location">
    <subcellularLocation>
        <location evidence="1 6">Cytoplasm</location>
    </subcellularLocation>
</comment>
<dbReference type="OrthoDB" id="9834376at2759"/>
<evidence type="ECO:0000259" key="9">
    <source>
        <dbReference type="SMART" id="SM00128"/>
    </source>
</evidence>
<dbReference type="GO" id="GO:0022627">
    <property type="term" value="C:cytosolic small ribosomal subunit"/>
    <property type="evidence" value="ECO:0007669"/>
    <property type="project" value="UniProtKB-UniRule"/>
</dbReference>
<feature type="region of interest" description="Disordered" evidence="8">
    <location>
        <begin position="191"/>
        <end position="216"/>
    </location>
</feature>
<feature type="compositionally biased region" description="Polar residues" evidence="8">
    <location>
        <begin position="199"/>
        <end position="210"/>
    </location>
</feature>
<comment type="similarity">
    <text evidence="5">Belongs to the inositol 1,4,5-trisphosphate 5-phosphatase type I family.</text>
</comment>
<dbReference type="PANTHER" id="PTHR12997">
    <property type="entry name" value="TYPE I INOSITOL-1,4,5-TRISPHOSPHATE 5-PHOSPHATASE"/>
    <property type="match status" value="1"/>
</dbReference>
<feature type="region of interest" description="Disordered" evidence="8">
    <location>
        <begin position="793"/>
        <end position="817"/>
    </location>
</feature>
<evidence type="ECO:0000313" key="11">
    <source>
        <dbReference type="Proteomes" id="UP000675881"/>
    </source>
</evidence>
<dbReference type="Gene3D" id="3.60.10.10">
    <property type="entry name" value="Endonuclease/exonuclease/phosphatase"/>
    <property type="match status" value="1"/>
</dbReference>
<accession>A0A7R8H0E4</accession>
<comment type="similarity">
    <text evidence="6 7">Belongs to the eukaryotic ribosomal protein eS1 family.</text>
</comment>
<keyword evidence="2 10" id="KW-0378">Hydrolase</keyword>
<dbReference type="HAMAP" id="MF_03122">
    <property type="entry name" value="Ribosomal_eS1_euk"/>
    <property type="match status" value="1"/>
</dbReference>
<dbReference type="InterPro" id="IPR036691">
    <property type="entry name" value="Endo/exonu/phosph_ase_sf"/>
</dbReference>
<feature type="domain" description="Inositol polyphosphate-related phosphatase" evidence="9">
    <location>
        <begin position="300"/>
        <end position="699"/>
    </location>
</feature>
<dbReference type="SMART" id="SM01397">
    <property type="entry name" value="Ribosomal_S3Ae"/>
    <property type="match status" value="1"/>
</dbReference>
<dbReference type="GO" id="GO:0003735">
    <property type="term" value="F:structural constituent of ribosome"/>
    <property type="evidence" value="ECO:0007669"/>
    <property type="project" value="UniProtKB-UniRule"/>
</dbReference>
<dbReference type="GO" id="GO:0006412">
    <property type="term" value="P:translation"/>
    <property type="evidence" value="ECO:0007669"/>
    <property type="project" value="UniProtKB-UniRule"/>
</dbReference>